<sequence length="814" mass="89848">MRKVENFKKIIVLLIFCFVLLPGMPSAEAKLEVKIEYGVDNKVQMGKGHPVKIEMKNNGDAVKGDLVIFTSPTYNMAGSYVIPVELESGGSKVIDLSVKGSTDQYSYGYNGNPTDTISFYEGGVENGKEVKLSGNANAKPRFMADNRLILGVLSNNHDAVNYMKLVKYQNEAMELLNIKQEHIPTESFGLEMFDVILIHDFPISTLTSAQQKALKEWVTNGGSIVYDSKISMAQDFGELTDLLLIDPIKETNITALNSESTFPNLPVYTGEMKYDDVKVLVKEGETPLTVLKTFGAGTVTQVTSSLSNAAWSGWDGVGTWWNSIMQKASTKNVATYKAPLLEEISHQLSAIGETFPGSIVSVPLLIGAFVLYLIILIPVLYFILKKTDKREHAWWIIPGIAVFTSVAVFGIGAKDRIAGTQINESSILVLNGETKYASGFGVASILTNSGGKYRVETEHEQTDFFPVTYGYNDNIDLMKNYAYLQAGGNGTDITFNDVEYWSIRTSVGNVNNVELGAWDYELTVKDGKVVGNIQNGLTYELQDAYLLSGRYAQKLGSIKAGEAKQIEFDIPKGNIANVLASPNYAALTNAFPDFSNSMYQQGGPMQIEKSELQSYKQFQMLDMLLNRKNVFSETDQPIIVGYITQDLLGTKVNGKKSNNHSLHLVAIPVTINNDGSGSFSFSEEQFSPKIAITEGESGNIFHNGLDYGEPFIHVSDGSYTISYQLPEMISKDRDSFTKLKLKLKTRDGNLEYFIKNQKTGELISLENKSSITIEEEVKDLISNQNGIDLVIKAPVNFEEQLEIPGIELEGELSQ</sequence>
<keyword evidence="1" id="KW-0812">Transmembrane</keyword>
<dbReference type="Proteomes" id="UP000737402">
    <property type="component" value="Unassembled WGS sequence"/>
</dbReference>
<dbReference type="SUPFAM" id="SSF52317">
    <property type="entry name" value="Class I glutamine amidotransferase-like"/>
    <property type="match status" value="1"/>
</dbReference>
<keyword evidence="3" id="KW-1185">Reference proteome</keyword>
<protein>
    <recommendedName>
        <fullName evidence="4">DUF4350 domain-containing protein</fullName>
    </recommendedName>
</protein>
<keyword evidence="1" id="KW-1133">Transmembrane helix</keyword>
<feature type="transmembrane region" description="Helical" evidence="1">
    <location>
        <begin position="364"/>
        <end position="384"/>
    </location>
</feature>
<dbReference type="RefSeq" id="WP_204414441.1">
    <property type="nucleotide sequence ID" value="NZ_JAFBED010000002.1"/>
</dbReference>
<keyword evidence="1" id="KW-0472">Membrane</keyword>
<dbReference type="Gene3D" id="3.40.50.880">
    <property type="match status" value="1"/>
</dbReference>
<evidence type="ECO:0000313" key="3">
    <source>
        <dbReference type="Proteomes" id="UP000737402"/>
    </source>
</evidence>
<evidence type="ECO:0008006" key="4">
    <source>
        <dbReference type="Google" id="ProtNLM"/>
    </source>
</evidence>
<feature type="transmembrane region" description="Helical" evidence="1">
    <location>
        <begin position="393"/>
        <end position="413"/>
    </location>
</feature>
<comment type="caution">
    <text evidence="2">The sequence shown here is derived from an EMBL/GenBank/DDBJ whole genome shotgun (WGS) entry which is preliminary data.</text>
</comment>
<reference evidence="2 3" key="1">
    <citation type="submission" date="2021-01" db="EMBL/GenBank/DDBJ databases">
        <title>Genomic Encyclopedia of Type Strains, Phase IV (KMG-IV): sequencing the most valuable type-strain genomes for metagenomic binning, comparative biology and taxonomic classification.</title>
        <authorList>
            <person name="Goeker M."/>
        </authorList>
    </citation>
    <scope>NUCLEOTIDE SEQUENCE [LARGE SCALE GENOMIC DNA]</scope>
    <source>
        <strain evidence="2 3">DSM 25879</strain>
    </source>
</reference>
<organism evidence="2 3">
    <name type="scientific">Sutcliffiella tianshenii</name>
    <dbReference type="NCBI Taxonomy" id="1463404"/>
    <lineage>
        <taxon>Bacteria</taxon>
        <taxon>Bacillati</taxon>
        <taxon>Bacillota</taxon>
        <taxon>Bacilli</taxon>
        <taxon>Bacillales</taxon>
        <taxon>Bacillaceae</taxon>
        <taxon>Sutcliffiella</taxon>
    </lineage>
</organism>
<evidence type="ECO:0000313" key="2">
    <source>
        <dbReference type="EMBL" id="MBM7619421.1"/>
    </source>
</evidence>
<name>A0ABS2NXM4_9BACI</name>
<dbReference type="EMBL" id="JAFBED010000002">
    <property type="protein sequence ID" value="MBM7619421.1"/>
    <property type="molecule type" value="Genomic_DNA"/>
</dbReference>
<evidence type="ECO:0000256" key="1">
    <source>
        <dbReference type="SAM" id="Phobius"/>
    </source>
</evidence>
<proteinExistence type="predicted"/>
<accession>A0ABS2NXM4</accession>
<gene>
    <name evidence="2" type="ORF">JOC95_001270</name>
</gene>
<dbReference type="InterPro" id="IPR029062">
    <property type="entry name" value="Class_I_gatase-like"/>
</dbReference>